<dbReference type="AlphaFoldDB" id="A0A9N9CSS1"/>
<reference evidence="1" key="1">
    <citation type="submission" date="2021-06" db="EMBL/GenBank/DDBJ databases">
        <authorList>
            <person name="Kallberg Y."/>
            <person name="Tangrot J."/>
            <person name="Rosling A."/>
        </authorList>
    </citation>
    <scope>NUCLEOTIDE SEQUENCE</scope>
    <source>
        <strain evidence="1">IN212</strain>
    </source>
</reference>
<gene>
    <name evidence="1" type="ORF">RFULGI_LOCUS7052</name>
</gene>
<keyword evidence="2" id="KW-1185">Reference proteome</keyword>
<name>A0A9N9CSS1_9GLOM</name>
<dbReference type="EMBL" id="CAJVPZ010009789">
    <property type="protein sequence ID" value="CAG8612968.1"/>
    <property type="molecule type" value="Genomic_DNA"/>
</dbReference>
<comment type="caution">
    <text evidence="1">The sequence shown here is derived from an EMBL/GenBank/DDBJ whole genome shotgun (WGS) entry which is preliminary data.</text>
</comment>
<organism evidence="1 2">
    <name type="scientific">Racocetra fulgida</name>
    <dbReference type="NCBI Taxonomy" id="60492"/>
    <lineage>
        <taxon>Eukaryota</taxon>
        <taxon>Fungi</taxon>
        <taxon>Fungi incertae sedis</taxon>
        <taxon>Mucoromycota</taxon>
        <taxon>Glomeromycotina</taxon>
        <taxon>Glomeromycetes</taxon>
        <taxon>Diversisporales</taxon>
        <taxon>Gigasporaceae</taxon>
        <taxon>Racocetra</taxon>
    </lineage>
</organism>
<proteinExistence type="predicted"/>
<protein>
    <submittedName>
        <fullName evidence="1">3661_t:CDS:1</fullName>
    </submittedName>
</protein>
<evidence type="ECO:0000313" key="1">
    <source>
        <dbReference type="EMBL" id="CAG8612968.1"/>
    </source>
</evidence>
<sequence length="93" mass="10572">KTVRIEDIHPFDESVLIPRSHDETCQVGNNNLVEPIVLIDSESKRYDDGAARYKDNMKYIINEGLSKKGIDAENKLEAFSHCQGPDMVMMMCI</sequence>
<dbReference type="Proteomes" id="UP000789396">
    <property type="component" value="Unassembled WGS sequence"/>
</dbReference>
<feature type="non-terminal residue" evidence="1">
    <location>
        <position position="93"/>
    </location>
</feature>
<evidence type="ECO:0000313" key="2">
    <source>
        <dbReference type="Proteomes" id="UP000789396"/>
    </source>
</evidence>
<accession>A0A9N9CSS1</accession>